<evidence type="ECO:0000256" key="9">
    <source>
        <dbReference type="ARBA" id="ARBA00022741"/>
    </source>
</evidence>
<proteinExistence type="inferred from homology"/>
<dbReference type="Pfam" id="PF00162">
    <property type="entry name" value="PGK"/>
    <property type="match status" value="1"/>
</dbReference>
<dbReference type="Proteomes" id="UP000231450">
    <property type="component" value="Unassembled WGS sequence"/>
</dbReference>
<evidence type="ECO:0000256" key="2">
    <source>
        <dbReference type="ARBA" id="ARBA00004838"/>
    </source>
</evidence>
<evidence type="ECO:0000256" key="12">
    <source>
        <dbReference type="ARBA" id="ARBA00023152"/>
    </source>
</evidence>
<dbReference type="GO" id="GO:0043531">
    <property type="term" value="F:ADP binding"/>
    <property type="evidence" value="ECO:0007669"/>
    <property type="project" value="TreeGrafter"/>
</dbReference>
<evidence type="ECO:0000256" key="8">
    <source>
        <dbReference type="ARBA" id="ARBA00022679"/>
    </source>
</evidence>
<sequence length="388" mass="42053">MKTVRDIDVVGKKVLLRCDLNLSINPGGSLGDNFRVKVSLPTIKYLIEKKAKVIIITHFGRPGGKIDPAYSLEKIAKQLEKFLELPVAFIDDCIGRRVKEKVNALVDGDILMLENLRFYLGEETDDEVFAKELSSIADVFINDAFGVSHRAHASTVGVTKFLPSVAGLLLEKEVNTLSELLNNYERPLSVVIGGAKISTKIGFIQSFLDKADHVLLGGALANTVLHAKGIAIGKSYIEKNMTEEVNKLTLTDIKLHLPVDAIVSADKTGKTADIHNDVIGKTKENDLILDIGEDTERLFSEILINSKTIIWNGPLGYIEVDAFAHGTKAIAETILSSGVNSYIGGGESIAYLEKNNLLDKFTHVSSGGGAMLELLSGMTLPGVEALNI</sequence>
<dbReference type="FunFam" id="3.40.50.1260:FF:000006">
    <property type="entry name" value="Phosphoglycerate kinase"/>
    <property type="match status" value="1"/>
</dbReference>
<dbReference type="GO" id="GO:0004618">
    <property type="term" value="F:phosphoglycerate kinase activity"/>
    <property type="evidence" value="ECO:0007669"/>
    <property type="project" value="UniProtKB-UniRule"/>
</dbReference>
<feature type="binding site" evidence="13">
    <location>
        <position position="117"/>
    </location>
    <ligand>
        <name>substrate</name>
    </ligand>
</feature>
<feature type="binding site" evidence="13">
    <location>
        <position position="150"/>
    </location>
    <ligand>
        <name>substrate</name>
    </ligand>
</feature>
<dbReference type="SUPFAM" id="SSF53748">
    <property type="entry name" value="Phosphoglycerate kinase"/>
    <property type="match status" value="1"/>
</dbReference>
<dbReference type="EC" id="2.7.2.3" evidence="5 13"/>
<comment type="caution">
    <text evidence="17">The sequence shown here is derived from an EMBL/GenBank/DDBJ whole genome shotgun (WGS) entry which is preliminary data.</text>
</comment>
<dbReference type="PANTHER" id="PTHR11406">
    <property type="entry name" value="PHOSPHOGLYCERATE KINASE"/>
    <property type="match status" value="1"/>
</dbReference>
<evidence type="ECO:0000313" key="18">
    <source>
        <dbReference type="Proteomes" id="UP000231450"/>
    </source>
</evidence>
<dbReference type="GO" id="GO:0006094">
    <property type="term" value="P:gluconeogenesis"/>
    <property type="evidence" value="ECO:0007669"/>
    <property type="project" value="TreeGrafter"/>
</dbReference>
<feature type="binding site" evidence="13">
    <location>
        <position position="35"/>
    </location>
    <ligand>
        <name>substrate</name>
    </ligand>
</feature>
<evidence type="ECO:0000256" key="13">
    <source>
        <dbReference type="HAMAP-Rule" id="MF_00145"/>
    </source>
</evidence>
<feature type="binding site" evidence="14">
    <location>
        <position position="150"/>
    </location>
    <ligand>
        <name>(2R)-3-phosphoglycerate</name>
        <dbReference type="ChEBI" id="CHEBI:58272"/>
    </ligand>
</feature>
<comment type="catalytic activity">
    <reaction evidence="1 13 16">
        <text>(2R)-3-phosphoglycerate + ATP = (2R)-3-phospho-glyceroyl phosphate + ADP</text>
        <dbReference type="Rhea" id="RHEA:14801"/>
        <dbReference type="ChEBI" id="CHEBI:30616"/>
        <dbReference type="ChEBI" id="CHEBI:57604"/>
        <dbReference type="ChEBI" id="CHEBI:58272"/>
        <dbReference type="ChEBI" id="CHEBI:456216"/>
        <dbReference type="EC" id="2.7.2.3"/>
    </reaction>
</comment>
<dbReference type="PANTHER" id="PTHR11406:SF23">
    <property type="entry name" value="PHOSPHOGLYCERATE KINASE 1, CHLOROPLASTIC-RELATED"/>
    <property type="match status" value="1"/>
</dbReference>
<feature type="binding site" evidence="13 15">
    <location>
        <position position="319"/>
    </location>
    <ligand>
        <name>ATP</name>
        <dbReference type="ChEBI" id="CHEBI:30616"/>
    </ligand>
</feature>
<dbReference type="GO" id="GO:0005524">
    <property type="term" value="F:ATP binding"/>
    <property type="evidence" value="ECO:0007669"/>
    <property type="project" value="UniProtKB-KW"/>
</dbReference>
<dbReference type="InterPro" id="IPR015824">
    <property type="entry name" value="Phosphoglycerate_kinase_N"/>
</dbReference>
<keyword evidence="8 13" id="KW-0808">Transferase</keyword>
<feature type="binding site" evidence="13 14">
    <location>
        <begin position="58"/>
        <end position="61"/>
    </location>
    <ligand>
        <name>substrate</name>
    </ligand>
</feature>
<evidence type="ECO:0000256" key="7">
    <source>
        <dbReference type="ARBA" id="ARBA00022490"/>
    </source>
</evidence>
<dbReference type="AlphaFoldDB" id="A0A2M8KDA6"/>
<name>A0A2M8KDA6_9BACT</name>
<evidence type="ECO:0000256" key="4">
    <source>
        <dbReference type="ARBA" id="ARBA00011245"/>
    </source>
</evidence>
<keyword evidence="7 13" id="KW-0963">Cytoplasm</keyword>
<organism evidence="17 18">
    <name type="scientific">Candidatus Portnoybacteria bacterium CG10_big_fil_rev_8_21_14_0_10_36_7</name>
    <dbReference type="NCBI Taxonomy" id="1974812"/>
    <lineage>
        <taxon>Bacteria</taxon>
        <taxon>Candidatus Portnoyibacteriota</taxon>
    </lineage>
</organism>
<evidence type="ECO:0000256" key="6">
    <source>
        <dbReference type="ARBA" id="ARBA00016471"/>
    </source>
</evidence>
<dbReference type="GO" id="GO:0005829">
    <property type="term" value="C:cytosol"/>
    <property type="evidence" value="ECO:0007669"/>
    <property type="project" value="TreeGrafter"/>
</dbReference>
<evidence type="ECO:0000313" key="17">
    <source>
        <dbReference type="EMBL" id="PJE57896.1"/>
    </source>
</evidence>
<evidence type="ECO:0000256" key="5">
    <source>
        <dbReference type="ARBA" id="ARBA00013061"/>
    </source>
</evidence>
<comment type="subunit">
    <text evidence="4 13">Monomer.</text>
</comment>
<keyword evidence="9 13" id="KW-0547">Nucleotide-binding</keyword>
<dbReference type="PRINTS" id="PR00477">
    <property type="entry name" value="PHGLYCKINASE"/>
</dbReference>
<dbReference type="HAMAP" id="MF_00145">
    <property type="entry name" value="Phosphoglyc_kinase"/>
    <property type="match status" value="1"/>
</dbReference>
<feature type="binding site" evidence="14">
    <location>
        <position position="117"/>
    </location>
    <ligand>
        <name>(2R)-3-phosphoglycerate</name>
        <dbReference type="ChEBI" id="CHEBI:58272"/>
    </ligand>
</feature>
<feature type="binding site" evidence="14">
    <location>
        <position position="35"/>
    </location>
    <ligand>
        <name>(2R)-3-phosphoglycerate</name>
        <dbReference type="ChEBI" id="CHEBI:58272"/>
    </ligand>
</feature>
<keyword evidence="11 13" id="KW-0067">ATP-binding</keyword>
<dbReference type="GO" id="GO:0006096">
    <property type="term" value="P:glycolytic process"/>
    <property type="evidence" value="ECO:0007669"/>
    <property type="project" value="UniProtKB-UniRule"/>
</dbReference>
<evidence type="ECO:0000256" key="11">
    <source>
        <dbReference type="ARBA" id="ARBA00022840"/>
    </source>
</evidence>
<dbReference type="FunFam" id="3.40.50.1260:FF:000031">
    <property type="entry name" value="Phosphoglycerate kinase 1"/>
    <property type="match status" value="1"/>
</dbReference>
<comment type="similarity">
    <text evidence="3 13 16">Belongs to the phosphoglycerate kinase family.</text>
</comment>
<dbReference type="UniPathway" id="UPA00109">
    <property type="reaction ID" value="UER00185"/>
</dbReference>
<comment type="subcellular location">
    <subcellularLocation>
        <location evidence="13">Cytoplasm</location>
    </subcellularLocation>
</comment>
<dbReference type="Gene3D" id="3.40.50.1260">
    <property type="entry name" value="Phosphoglycerate kinase, N-terminal domain"/>
    <property type="match status" value="2"/>
</dbReference>
<comment type="caution">
    <text evidence="13">Lacks conserved residue(s) required for the propagation of feature annotation.</text>
</comment>
<evidence type="ECO:0000256" key="1">
    <source>
        <dbReference type="ARBA" id="ARBA00000642"/>
    </source>
</evidence>
<reference evidence="18" key="1">
    <citation type="submission" date="2017-09" db="EMBL/GenBank/DDBJ databases">
        <title>Depth-based differentiation of microbial function through sediment-hosted aquifers and enrichment of novel symbionts in the deep terrestrial subsurface.</title>
        <authorList>
            <person name="Probst A.J."/>
            <person name="Ladd B."/>
            <person name="Jarett J.K."/>
            <person name="Geller-Mcgrath D.E."/>
            <person name="Sieber C.M.K."/>
            <person name="Emerson J.B."/>
            <person name="Anantharaman K."/>
            <person name="Thomas B.C."/>
            <person name="Malmstrom R."/>
            <person name="Stieglmeier M."/>
            <person name="Klingl A."/>
            <person name="Woyke T."/>
            <person name="Ryan C.M."/>
            <person name="Banfield J.F."/>
        </authorList>
    </citation>
    <scope>NUCLEOTIDE SEQUENCE [LARGE SCALE GENOMIC DNA]</scope>
</reference>
<dbReference type="InterPro" id="IPR036043">
    <property type="entry name" value="Phosphoglycerate_kinase_sf"/>
</dbReference>
<keyword evidence="12 13" id="KW-0324">Glycolysis</keyword>
<evidence type="ECO:0000256" key="14">
    <source>
        <dbReference type="PIRSR" id="PIRSR000724-1"/>
    </source>
</evidence>
<feature type="binding site" evidence="13 14">
    <location>
        <begin position="19"/>
        <end position="21"/>
    </location>
    <ligand>
        <name>substrate</name>
    </ligand>
</feature>
<evidence type="ECO:0000256" key="16">
    <source>
        <dbReference type="RuleBase" id="RU000532"/>
    </source>
</evidence>
<comment type="pathway">
    <text evidence="2 13">Carbohydrate degradation; glycolysis; pyruvate from D-glyceraldehyde 3-phosphate: step 2/5.</text>
</comment>
<dbReference type="InterPro" id="IPR001576">
    <property type="entry name" value="Phosphoglycerate_kinase"/>
</dbReference>
<evidence type="ECO:0000256" key="3">
    <source>
        <dbReference type="ARBA" id="ARBA00008982"/>
    </source>
</evidence>
<evidence type="ECO:0000256" key="10">
    <source>
        <dbReference type="ARBA" id="ARBA00022777"/>
    </source>
</evidence>
<protein>
    <recommendedName>
        <fullName evidence="6 13">Phosphoglycerate kinase</fullName>
        <ecNumber evidence="5 13">2.7.2.3</ecNumber>
    </recommendedName>
</protein>
<dbReference type="PIRSF" id="PIRSF000724">
    <property type="entry name" value="Pgk"/>
    <property type="match status" value="1"/>
</dbReference>
<feature type="binding site" evidence="13 15">
    <location>
        <position position="200"/>
    </location>
    <ligand>
        <name>ATP</name>
        <dbReference type="ChEBI" id="CHEBI:30616"/>
    </ligand>
</feature>
<accession>A0A2M8KDA6</accession>
<gene>
    <name evidence="13 17" type="primary">pgk</name>
    <name evidence="17" type="ORF">COU81_03605</name>
</gene>
<dbReference type="EMBL" id="PFDW01000073">
    <property type="protein sequence ID" value="PJE57896.1"/>
    <property type="molecule type" value="Genomic_DNA"/>
</dbReference>
<keyword evidence="10 13" id="KW-0418">Kinase</keyword>
<evidence type="ECO:0000256" key="15">
    <source>
        <dbReference type="PIRSR" id="PIRSR000724-2"/>
    </source>
</evidence>
<feature type="binding site" evidence="13">
    <location>
        <begin position="345"/>
        <end position="348"/>
    </location>
    <ligand>
        <name>ATP</name>
        <dbReference type="ChEBI" id="CHEBI:30616"/>
    </ligand>
</feature>